<evidence type="ECO:0000256" key="8">
    <source>
        <dbReference type="ARBA" id="ARBA00049295"/>
    </source>
</evidence>
<protein>
    <recommendedName>
        <fullName evidence="3">GTP cyclohydrolase II</fullName>
        <ecNumber evidence="3">3.5.4.25</ecNumber>
    </recommendedName>
</protein>
<dbReference type="EMBL" id="JASJQH010006893">
    <property type="protein sequence ID" value="KAK9728624.1"/>
    <property type="molecule type" value="Genomic_DNA"/>
</dbReference>
<evidence type="ECO:0000256" key="9">
    <source>
        <dbReference type="SAM" id="MobiDB-lite"/>
    </source>
</evidence>
<evidence type="ECO:0000256" key="6">
    <source>
        <dbReference type="ARBA" id="ARBA00022801"/>
    </source>
</evidence>
<dbReference type="InterPro" id="IPR036144">
    <property type="entry name" value="RibA-like_sf"/>
</dbReference>
<comment type="caution">
    <text evidence="11">The sequence shown here is derived from an EMBL/GenBank/DDBJ whole genome shotgun (WGS) entry which is preliminary data.</text>
</comment>
<proteinExistence type="inferred from homology"/>
<keyword evidence="4" id="KW-0686">Riboflavin biosynthesis</keyword>
<evidence type="ECO:0000313" key="12">
    <source>
        <dbReference type="Proteomes" id="UP001479436"/>
    </source>
</evidence>
<organism evidence="11 12">
    <name type="scientific">Basidiobolus ranarum</name>
    <dbReference type="NCBI Taxonomy" id="34480"/>
    <lineage>
        <taxon>Eukaryota</taxon>
        <taxon>Fungi</taxon>
        <taxon>Fungi incertae sedis</taxon>
        <taxon>Zoopagomycota</taxon>
        <taxon>Entomophthoromycotina</taxon>
        <taxon>Basidiobolomycetes</taxon>
        <taxon>Basidiobolales</taxon>
        <taxon>Basidiobolaceae</taxon>
        <taxon>Basidiobolus</taxon>
    </lineage>
</organism>
<dbReference type="GO" id="GO:0003935">
    <property type="term" value="F:GTP cyclohydrolase II activity"/>
    <property type="evidence" value="ECO:0007669"/>
    <property type="project" value="UniProtKB-EC"/>
</dbReference>
<dbReference type="EC" id="3.5.4.25" evidence="3"/>
<dbReference type="CDD" id="cd00641">
    <property type="entry name" value="GTP_cyclohydro2"/>
    <property type="match status" value="1"/>
</dbReference>
<dbReference type="PANTHER" id="PTHR21327">
    <property type="entry name" value="GTP CYCLOHYDROLASE II-RELATED"/>
    <property type="match status" value="1"/>
</dbReference>
<dbReference type="NCBIfam" id="NF001591">
    <property type="entry name" value="PRK00393.1"/>
    <property type="match status" value="1"/>
</dbReference>
<comment type="pathway">
    <text evidence="1">Cofactor biosynthesis; riboflavin biosynthesis.</text>
</comment>
<evidence type="ECO:0000313" key="11">
    <source>
        <dbReference type="EMBL" id="KAK9728624.1"/>
    </source>
</evidence>
<dbReference type="InterPro" id="IPR000926">
    <property type="entry name" value="RibA"/>
</dbReference>
<name>A0ABR2WAF8_9FUNG</name>
<dbReference type="InterPro" id="IPR032677">
    <property type="entry name" value="GTP_cyclohydro_II"/>
</dbReference>
<keyword evidence="6 11" id="KW-0378">Hydrolase</keyword>
<evidence type="ECO:0000256" key="3">
    <source>
        <dbReference type="ARBA" id="ARBA00012762"/>
    </source>
</evidence>
<gene>
    <name evidence="11" type="primary">RIB1_1</name>
    <name evidence="11" type="ORF">K7432_000900</name>
</gene>
<dbReference type="Proteomes" id="UP001479436">
    <property type="component" value="Unassembled WGS sequence"/>
</dbReference>
<keyword evidence="7" id="KW-0342">GTP-binding</keyword>
<dbReference type="NCBIfam" id="TIGR00505">
    <property type="entry name" value="ribA"/>
    <property type="match status" value="1"/>
</dbReference>
<evidence type="ECO:0000259" key="10">
    <source>
        <dbReference type="Pfam" id="PF00925"/>
    </source>
</evidence>
<evidence type="ECO:0000256" key="5">
    <source>
        <dbReference type="ARBA" id="ARBA00022741"/>
    </source>
</evidence>
<feature type="region of interest" description="Disordered" evidence="9">
    <location>
        <begin position="1"/>
        <end position="24"/>
    </location>
</feature>
<reference evidence="11 12" key="1">
    <citation type="submission" date="2023-04" db="EMBL/GenBank/DDBJ databases">
        <title>Genome of Basidiobolus ranarum AG-B5.</title>
        <authorList>
            <person name="Stajich J.E."/>
            <person name="Carter-House D."/>
            <person name="Gryganskyi A."/>
        </authorList>
    </citation>
    <scope>NUCLEOTIDE SEQUENCE [LARGE SCALE GENOMIC DNA]</scope>
    <source>
        <strain evidence="11 12">AG-B5</strain>
    </source>
</reference>
<dbReference type="Gene3D" id="3.40.50.10990">
    <property type="entry name" value="GTP cyclohydrolase II"/>
    <property type="match status" value="1"/>
</dbReference>
<keyword evidence="12" id="KW-1185">Reference proteome</keyword>
<feature type="compositionally biased region" description="Low complexity" evidence="9">
    <location>
        <begin position="8"/>
        <end position="23"/>
    </location>
</feature>
<sequence>MTFDSIDDSSSSVMSTPTLSTPPEFSSDPFPSIYFSKEFPLTAYSTKTSIVSQEKSLRVECQARTRIPTPYGEFFLHLYKNNHDSKEHLAIVFGDDIRSTTLDAVQEGETETDRIIRGAYHGRLNPNKTNQVYRETSSTSPLPPLVRIHSECFTGETVHSVRCDCGDQLEQAMRLMHDEGRGVVVYLRQEGRGIGLLEKIKAYNLQDLGYDTVSANVALSHPPDLRTYDVACEILKDLNIPTIRLLTNNPDKIEQLEEGGLKVTERVPMIPKEWSVQCETQIAQKRKNDDGYTEVDTYLKTKVERMRHLIDIPTIPNVVTDPLSKKD</sequence>
<evidence type="ECO:0000256" key="4">
    <source>
        <dbReference type="ARBA" id="ARBA00022619"/>
    </source>
</evidence>
<dbReference type="PANTHER" id="PTHR21327:SF29">
    <property type="entry name" value="GTP CYCLOHYDROLASE-2"/>
    <property type="match status" value="1"/>
</dbReference>
<keyword evidence="5" id="KW-0547">Nucleotide-binding</keyword>
<feature type="domain" description="GTP cyclohydrolase II" evidence="10">
    <location>
        <begin position="62"/>
        <end position="268"/>
    </location>
</feature>
<accession>A0ABR2WAF8</accession>
<comment type="similarity">
    <text evidence="2">Belongs to the GTP cyclohydrolase II family.</text>
</comment>
<comment type="catalytic activity">
    <reaction evidence="8">
        <text>GTP + 4 H2O = 2,5-diamino-6-hydroxy-4-(5-phosphoribosylamino)-pyrimidine + formate + 2 phosphate + 3 H(+)</text>
        <dbReference type="Rhea" id="RHEA:23704"/>
        <dbReference type="ChEBI" id="CHEBI:15377"/>
        <dbReference type="ChEBI" id="CHEBI:15378"/>
        <dbReference type="ChEBI" id="CHEBI:15740"/>
        <dbReference type="ChEBI" id="CHEBI:37565"/>
        <dbReference type="ChEBI" id="CHEBI:43474"/>
        <dbReference type="ChEBI" id="CHEBI:58614"/>
        <dbReference type="EC" id="3.5.4.25"/>
    </reaction>
</comment>
<evidence type="ECO:0000256" key="2">
    <source>
        <dbReference type="ARBA" id="ARBA00008131"/>
    </source>
</evidence>
<evidence type="ECO:0000256" key="7">
    <source>
        <dbReference type="ARBA" id="ARBA00023134"/>
    </source>
</evidence>
<evidence type="ECO:0000256" key="1">
    <source>
        <dbReference type="ARBA" id="ARBA00005104"/>
    </source>
</evidence>
<dbReference type="SUPFAM" id="SSF142695">
    <property type="entry name" value="RibA-like"/>
    <property type="match status" value="1"/>
</dbReference>
<dbReference type="Pfam" id="PF00925">
    <property type="entry name" value="GTP_cyclohydro2"/>
    <property type="match status" value="1"/>
</dbReference>